<organism evidence="2 3">
    <name type="scientific">Stephania japonica</name>
    <dbReference type="NCBI Taxonomy" id="461633"/>
    <lineage>
        <taxon>Eukaryota</taxon>
        <taxon>Viridiplantae</taxon>
        <taxon>Streptophyta</taxon>
        <taxon>Embryophyta</taxon>
        <taxon>Tracheophyta</taxon>
        <taxon>Spermatophyta</taxon>
        <taxon>Magnoliopsida</taxon>
        <taxon>Ranunculales</taxon>
        <taxon>Menispermaceae</taxon>
        <taxon>Menispermoideae</taxon>
        <taxon>Cissampelideae</taxon>
        <taxon>Stephania</taxon>
    </lineage>
</organism>
<sequence>MGKKEWNLREKSVEGEEEEAHQLKVERLNQGVQPQDPKTLGISRSREVTATHPHLFTVEGLLIKPPSSPAGRFTQILSVGIGGSTLGPLKDFESPTVRAEKWKHDMFDEANRSPTPKNEDDQIAKIEALLAS</sequence>
<accession>A0AAP0NKW7</accession>
<reference evidence="2 3" key="1">
    <citation type="submission" date="2024-01" db="EMBL/GenBank/DDBJ databases">
        <title>Genome assemblies of Stephania.</title>
        <authorList>
            <person name="Yang L."/>
        </authorList>
    </citation>
    <scope>NUCLEOTIDE SEQUENCE [LARGE SCALE GENOMIC DNA]</scope>
    <source>
        <strain evidence="2">QJT</strain>
        <tissue evidence="2">Leaf</tissue>
    </source>
</reference>
<dbReference type="PANTHER" id="PTHR36364">
    <property type="entry name" value="OS03G0203000 PROTEIN"/>
    <property type="match status" value="1"/>
</dbReference>
<comment type="caution">
    <text evidence="2">The sequence shown here is derived from an EMBL/GenBank/DDBJ whole genome shotgun (WGS) entry which is preliminary data.</text>
</comment>
<feature type="region of interest" description="Disordered" evidence="1">
    <location>
        <begin position="1"/>
        <end position="20"/>
    </location>
</feature>
<keyword evidence="3" id="KW-1185">Reference proteome</keyword>
<name>A0AAP0NKW7_9MAGN</name>
<proteinExistence type="predicted"/>
<gene>
    <name evidence="2" type="ORF">Sjap_017810</name>
</gene>
<evidence type="ECO:0000313" key="2">
    <source>
        <dbReference type="EMBL" id="KAK9109750.1"/>
    </source>
</evidence>
<protein>
    <submittedName>
        <fullName evidence="2">Uncharacterized protein</fullName>
    </submittedName>
</protein>
<dbReference type="Proteomes" id="UP001417504">
    <property type="component" value="Unassembled WGS sequence"/>
</dbReference>
<dbReference type="PANTHER" id="PTHR36364:SF1">
    <property type="entry name" value="OS03G0203000 PROTEIN"/>
    <property type="match status" value="1"/>
</dbReference>
<evidence type="ECO:0000313" key="3">
    <source>
        <dbReference type="Proteomes" id="UP001417504"/>
    </source>
</evidence>
<dbReference type="AlphaFoldDB" id="A0AAP0NKW7"/>
<dbReference type="EMBL" id="JBBNAE010000007">
    <property type="protein sequence ID" value="KAK9109750.1"/>
    <property type="molecule type" value="Genomic_DNA"/>
</dbReference>
<evidence type="ECO:0000256" key="1">
    <source>
        <dbReference type="SAM" id="MobiDB-lite"/>
    </source>
</evidence>